<evidence type="ECO:0000313" key="1">
    <source>
        <dbReference type="EMBL" id="KAL3279986.1"/>
    </source>
</evidence>
<dbReference type="EMBL" id="JABFTP020000124">
    <property type="protein sequence ID" value="KAL3279986.1"/>
    <property type="molecule type" value="Genomic_DNA"/>
</dbReference>
<evidence type="ECO:0008006" key="3">
    <source>
        <dbReference type="Google" id="ProtNLM"/>
    </source>
</evidence>
<keyword evidence="2" id="KW-1185">Reference proteome</keyword>
<comment type="caution">
    <text evidence="1">The sequence shown here is derived from an EMBL/GenBank/DDBJ whole genome shotgun (WGS) entry which is preliminary data.</text>
</comment>
<reference evidence="1 2" key="1">
    <citation type="journal article" date="2021" name="BMC Biol.">
        <title>Horizontally acquired antibacterial genes associated with adaptive radiation of ladybird beetles.</title>
        <authorList>
            <person name="Li H.S."/>
            <person name="Tang X.F."/>
            <person name="Huang Y.H."/>
            <person name="Xu Z.Y."/>
            <person name="Chen M.L."/>
            <person name="Du X.Y."/>
            <person name="Qiu B.Y."/>
            <person name="Chen P.T."/>
            <person name="Zhang W."/>
            <person name="Slipinski A."/>
            <person name="Escalona H.E."/>
            <person name="Waterhouse R.M."/>
            <person name="Zwick A."/>
            <person name="Pang H."/>
        </authorList>
    </citation>
    <scope>NUCLEOTIDE SEQUENCE [LARGE SCALE GENOMIC DNA]</scope>
    <source>
        <strain evidence="1">SYSU2018</strain>
    </source>
</reference>
<gene>
    <name evidence="1" type="ORF">HHI36_017492</name>
</gene>
<dbReference type="AlphaFoldDB" id="A0ABD2NNR1"/>
<name>A0ABD2NNR1_9CUCU</name>
<evidence type="ECO:0000313" key="2">
    <source>
        <dbReference type="Proteomes" id="UP001516400"/>
    </source>
</evidence>
<protein>
    <recommendedName>
        <fullName evidence="3">Reverse transcriptase domain-containing protein</fullName>
    </recommendedName>
</protein>
<dbReference type="Proteomes" id="UP001516400">
    <property type="component" value="Unassembled WGS sequence"/>
</dbReference>
<sequence length="86" mass="9942">MWLESTTLQTDEQLSISTRRRQVGSRFKLFYNDQYGFRQNRSTQDAITLLVSLITEAIDSKIPALYFFMDIAKAFGTTEPEELLAN</sequence>
<accession>A0ABD2NNR1</accession>
<organism evidence="1 2">
    <name type="scientific">Cryptolaemus montrouzieri</name>
    <dbReference type="NCBI Taxonomy" id="559131"/>
    <lineage>
        <taxon>Eukaryota</taxon>
        <taxon>Metazoa</taxon>
        <taxon>Ecdysozoa</taxon>
        <taxon>Arthropoda</taxon>
        <taxon>Hexapoda</taxon>
        <taxon>Insecta</taxon>
        <taxon>Pterygota</taxon>
        <taxon>Neoptera</taxon>
        <taxon>Endopterygota</taxon>
        <taxon>Coleoptera</taxon>
        <taxon>Polyphaga</taxon>
        <taxon>Cucujiformia</taxon>
        <taxon>Coccinelloidea</taxon>
        <taxon>Coccinellidae</taxon>
        <taxon>Scymninae</taxon>
        <taxon>Scymnini</taxon>
        <taxon>Cryptolaemus</taxon>
    </lineage>
</organism>
<proteinExistence type="predicted"/>